<dbReference type="Proteomes" id="UP000790347">
    <property type="component" value="Unassembled WGS sequence"/>
</dbReference>
<evidence type="ECO:0000313" key="7">
    <source>
        <dbReference type="Proteomes" id="UP000790347"/>
    </source>
</evidence>
<feature type="domain" description="Tyrosine specific protein phosphatases" evidence="5">
    <location>
        <begin position="171"/>
        <end position="238"/>
    </location>
</feature>
<dbReference type="Pfam" id="PF00782">
    <property type="entry name" value="DSPc"/>
    <property type="match status" value="1"/>
</dbReference>
<accession>A0A922IBN0</accession>
<keyword evidence="2" id="KW-0904">Protein phosphatase</keyword>
<feature type="region of interest" description="Disordered" evidence="3">
    <location>
        <begin position="349"/>
        <end position="391"/>
    </location>
</feature>
<dbReference type="InterPro" id="IPR000340">
    <property type="entry name" value="Dual-sp_phosphatase_cat-dom"/>
</dbReference>
<dbReference type="InterPro" id="IPR029021">
    <property type="entry name" value="Prot-tyrosine_phosphatase-like"/>
</dbReference>
<dbReference type="SMART" id="SM00195">
    <property type="entry name" value="DSPc"/>
    <property type="match status" value="1"/>
</dbReference>
<dbReference type="InterPro" id="IPR016130">
    <property type="entry name" value="Tyr_Pase_AS"/>
</dbReference>
<dbReference type="InterPro" id="IPR020422">
    <property type="entry name" value="TYR_PHOSPHATASE_DUAL_dom"/>
</dbReference>
<dbReference type="GO" id="GO:0004725">
    <property type="term" value="F:protein tyrosine phosphatase activity"/>
    <property type="evidence" value="ECO:0007669"/>
    <property type="project" value="InterPro"/>
</dbReference>
<dbReference type="EMBL" id="ASGP02000002">
    <property type="protein sequence ID" value="KAH9522903.1"/>
    <property type="molecule type" value="Genomic_DNA"/>
</dbReference>
<evidence type="ECO:0000256" key="1">
    <source>
        <dbReference type="ARBA" id="ARBA00022801"/>
    </source>
</evidence>
<dbReference type="PANTHER" id="PTHR23339">
    <property type="entry name" value="TYROSINE SPECIFIC PROTEIN PHOSPHATASE AND DUAL SPECIFICITY PROTEIN PHOSPHATASE"/>
    <property type="match status" value="1"/>
</dbReference>
<dbReference type="SUPFAM" id="SSF52799">
    <property type="entry name" value="(Phosphotyrosine protein) phosphatases II"/>
    <property type="match status" value="1"/>
</dbReference>
<evidence type="ECO:0000313" key="6">
    <source>
        <dbReference type="EMBL" id="KAH9522903.1"/>
    </source>
</evidence>
<dbReference type="PROSITE" id="PS50056">
    <property type="entry name" value="TYR_PHOSPHATASE_2"/>
    <property type="match status" value="1"/>
</dbReference>
<dbReference type="PROSITE" id="PS50054">
    <property type="entry name" value="TYR_PHOSPHATASE_DUAL"/>
    <property type="match status" value="1"/>
</dbReference>
<dbReference type="Gene3D" id="3.90.190.10">
    <property type="entry name" value="Protein tyrosine phosphatase superfamily"/>
    <property type="match status" value="1"/>
</dbReference>
<evidence type="ECO:0000256" key="3">
    <source>
        <dbReference type="SAM" id="MobiDB-lite"/>
    </source>
</evidence>
<dbReference type="InterPro" id="IPR003595">
    <property type="entry name" value="Tyr_Pase_cat"/>
</dbReference>
<sequence>MINSIKLNGLNVEDQLPPTLPTSLHQSINSNNYNRTSVRHNKLAELLRRSTSNQLQCSMFCGGRRCKYDNRDVWPINDRAIEPLYSHWITDNILAMARPNSDMIHNDNLIELFHQNGIRTVINLQEPGEHANCGPQLEPESGFTYDPKIFMDNNIYFYNYKWKDFLDISEESLTDMVKVLTFSLYQGRVAIHCHAGLGRTGTLIAGFLIYTFRCRPIDAINFVRSRRPHSIQSRSQITKLFKFANYIAPCFIVYNNVTASIQFTQNTLEEFLRRQNRLLHGQELRILRYIPKIVFIICEKLLQLTITTSAEDNKINRIDSKEEWENFTNNYLSHPQKSLLEIDCDKIMTTGDPNNGTKKKSPKERRSRAQSESSSTTMTSRLRTEESMDEQRLIDALTDSVTTTARIQMTDLERNVNDSIHMDESKLLAEHRASLIFDSDLFHSSSFDNTNDDSMRISRQMIIETLIEQPKNNDRQWMKKIFDYQREINNKPSGWNRLRSETDLEILCSLLMTWLENFDVPILNNRIIVQLNNRKMAKQKFLDSFHSINIGTRYTLEYLARFLIKLSSSPFDMDNSRLVARFVASLAMRKIRFTPTEILPHDAKRTWPFIDCRSQILLDYFNELIRMIIIHDRNLFNDNN</sequence>
<dbReference type="AlphaFoldDB" id="A0A922IBN0"/>
<keyword evidence="1" id="KW-0378">Hydrolase</keyword>
<evidence type="ECO:0000259" key="5">
    <source>
        <dbReference type="PROSITE" id="PS50056"/>
    </source>
</evidence>
<proteinExistence type="predicted"/>
<dbReference type="InterPro" id="IPR000387">
    <property type="entry name" value="Tyr_Pase_dom"/>
</dbReference>
<dbReference type="CDD" id="cd14506">
    <property type="entry name" value="PTP_PTPDC1"/>
    <property type="match status" value="1"/>
</dbReference>
<gene>
    <name evidence="6" type="primary">PTPDC1</name>
    <name evidence="6" type="ORF">DERF_006455</name>
</gene>
<keyword evidence="7" id="KW-1185">Reference proteome</keyword>
<organism evidence="6 7">
    <name type="scientific">Dermatophagoides farinae</name>
    <name type="common">American house dust mite</name>
    <dbReference type="NCBI Taxonomy" id="6954"/>
    <lineage>
        <taxon>Eukaryota</taxon>
        <taxon>Metazoa</taxon>
        <taxon>Ecdysozoa</taxon>
        <taxon>Arthropoda</taxon>
        <taxon>Chelicerata</taxon>
        <taxon>Arachnida</taxon>
        <taxon>Acari</taxon>
        <taxon>Acariformes</taxon>
        <taxon>Sarcoptiformes</taxon>
        <taxon>Astigmata</taxon>
        <taxon>Psoroptidia</taxon>
        <taxon>Analgoidea</taxon>
        <taxon>Pyroglyphidae</taxon>
        <taxon>Dermatophagoidinae</taxon>
        <taxon>Dermatophagoides</taxon>
    </lineage>
</organism>
<name>A0A922IBN0_DERFA</name>
<dbReference type="FunFam" id="3.90.190.10:FF:000157">
    <property type="entry name" value="Protein-tyrosine phosphatase"/>
    <property type="match status" value="1"/>
</dbReference>
<dbReference type="GO" id="GO:0060271">
    <property type="term" value="P:cilium assembly"/>
    <property type="evidence" value="ECO:0007669"/>
    <property type="project" value="InterPro"/>
</dbReference>
<dbReference type="PROSITE" id="PS00383">
    <property type="entry name" value="TYR_PHOSPHATASE_1"/>
    <property type="match status" value="1"/>
</dbReference>
<reference evidence="6" key="2">
    <citation type="journal article" date="2022" name="Res Sq">
        <title>Comparative Genomics Reveals Insights into the Divergent Evolution of Astigmatic Mites and Household Pest Adaptations.</title>
        <authorList>
            <person name="Xiong Q."/>
            <person name="Wan A.T.-Y."/>
            <person name="Liu X.-Y."/>
            <person name="Fung C.S.-H."/>
            <person name="Xiao X."/>
            <person name="Malainual N."/>
            <person name="Hou J."/>
            <person name="Wang L."/>
            <person name="Wang M."/>
            <person name="Yang K."/>
            <person name="Cui Y."/>
            <person name="Leung E."/>
            <person name="Nong W."/>
            <person name="Shin S.-K."/>
            <person name="Au S."/>
            <person name="Jeong K.Y."/>
            <person name="Chew F.T."/>
            <person name="Hui J."/>
            <person name="Leung T.F."/>
            <person name="Tungtrongchitr A."/>
            <person name="Zhong N."/>
            <person name="Liu Z."/>
            <person name="Tsui S."/>
        </authorList>
    </citation>
    <scope>NUCLEOTIDE SEQUENCE</scope>
    <source>
        <strain evidence="6">Derf</strain>
        <tissue evidence="6">Whole organism</tissue>
    </source>
</reference>
<comment type="caution">
    <text evidence="6">The sequence shown here is derived from an EMBL/GenBank/DDBJ whole genome shotgun (WGS) entry which is preliminary data.</text>
</comment>
<feature type="compositionally biased region" description="Low complexity" evidence="3">
    <location>
        <begin position="370"/>
        <end position="381"/>
    </location>
</feature>
<feature type="domain" description="Tyrosine-protein phosphatase" evidence="4">
    <location>
        <begin position="84"/>
        <end position="249"/>
    </location>
</feature>
<feature type="compositionally biased region" description="Basic residues" evidence="3">
    <location>
        <begin position="357"/>
        <end position="368"/>
    </location>
</feature>
<reference evidence="6" key="1">
    <citation type="submission" date="2013-05" db="EMBL/GenBank/DDBJ databases">
        <authorList>
            <person name="Yim A.K.Y."/>
            <person name="Chan T.F."/>
            <person name="Ji K.M."/>
            <person name="Liu X.Y."/>
            <person name="Zhou J.W."/>
            <person name="Li R.Q."/>
            <person name="Yang K.Y."/>
            <person name="Li J."/>
            <person name="Li M."/>
            <person name="Law P.T.W."/>
            <person name="Wu Y.L."/>
            <person name="Cai Z.L."/>
            <person name="Qin H."/>
            <person name="Bao Y."/>
            <person name="Leung R.K.K."/>
            <person name="Ng P.K.S."/>
            <person name="Zou J."/>
            <person name="Zhong X.J."/>
            <person name="Ran P.X."/>
            <person name="Zhong N.S."/>
            <person name="Liu Z.G."/>
            <person name="Tsui S.K.W."/>
        </authorList>
    </citation>
    <scope>NUCLEOTIDE SEQUENCE</scope>
    <source>
        <strain evidence="6">Derf</strain>
        <tissue evidence="6">Whole organism</tissue>
    </source>
</reference>
<dbReference type="InterPro" id="IPR050561">
    <property type="entry name" value="PTP"/>
</dbReference>
<evidence type="ECO:0000256" key="2">
    <source>
        <dbReference type="ARBA" id="ARBA00022912"/>
    </source>
</evidence>
<protein>
    <submittedName>
        <fullName evidence="6">Protein tyrosine phosphatase domain-containing protein 1</fullName>
    </submittedName>
</protein>
<dbReference type="SMART" id="SM00404">
    <property type="entry name" value="PTPc_motif"/>
    <property type="match status" value="1"/>
</dbReference>
<dbReference type="InterPro" id="IPR049573">
    <property type="entry name" value="PTPDC1_PTP"/>
</dbReference>
<feature type="compositionally biased region" description="Basic and acidic residues" evidence="3">
    <location>
        <begin position="382"/>
        <end position="391"/>
    </location>
</feature>
<evidence type="ECO:0000259" key="4">
    <source>
        <dbReference type="PROSITE" id="PS50054"/>
    </source>
</evidence>